<evidence type="ECO:0000259" key="2">
    <source>
        <dbReference type="Pfam" id="PF13193"/>
    </source>
</evidence>
<dbReference type="InterPro" id="IPR042099">
    <property type="entry name" value="ANL_N_sf"/>
</dbReference>
<dbReference type="InterPro" id="IPR045851">
    <property type="entry name" value="AMP-bd_C_sf"/>
</dbReference>
<accession>A0A2N6VQB5</accession>
<proteinExistence type="predicted"/>
<dbReference type="EMBL" id="PNHK01000001">
    <property type="protein sequence ID" value="PMD06320.1"/>
    <property type="molecule type" value="Genomic_DNA"/>
</dbReference>
<evidence type="ECO:0000313" key="3">
    <source>
        <dbReference type="EMBL" id="PMD06320.1"/>
    </source>
</evidence>
<dbReference type="Gene3D" id="3.30.300.30">
    <property type="match status" value="1"/>
</dbReference>
<dbReference type="InterPro" id="IPR020845">
    <property type="entry name" value="AMP-binding_CS"/>
</dbReference>
<dbReference type="PROSITE" id="PS00455">
    <property type="entry name" value="AMP_BINDING"/>
    <property type="match status" value="1"/>
</dbReference>
<evidence type="ECO:0000259" key="1">
    <source>
        <dbReference type="Pfam" id="PF00501"/>
    </source>
</evidence>
<dbReference type="InterPro" id="IPR000873">
    <property type="entry name" value="AMP-dep_synth/lig_dom"/>
</dbReference>
<comment type="caution">
    <text evidence="3">The sequence shown here is derived from an EMBL/GenBank/DDBJ whole genome shotgun (WGS) entry which is preliminary data.</text>
</comment>
<name>A0A2N6VQB5_9MICO</name>
<dbReference type="Pfam" id="PF00501">
    <property type="entry name" value="AMP-binding"/>
    <property type="match status" value="1"/>
</dbReference>
<protein>
    <submittedName>
        <fullName evidence="3">Acyl-CoA synthetase</fullName>
    </submittedName>
</protein>
<sequence>MTSITSVNRNTISDVIRRSATRVPDKTAIVFDDRTWTYAELESAVTSVARHLVSQGLEKGDRVAAFDKNSDLFAILFLACTRAGLIHVPINYQLTREELEYMLENSGAKRIYVGEEFIRHVQSAKADNVEVVPFAELVEVAQQTDVEPSEPGEFDVVDTDVAQLLYTSGTTSLPKGAIMTHRALLTEYQSALLTLDQEESDRWVHALPLYHSAQMHVLLIPSLMKGSFNIIVPAPVTGQLLEIIECEKITSFFAAPTVWVAIAHHPDLQTRDLSSLKRAMYGASIMPGPILKQLRETLPNLGFYNCMGQSELGPLAIVLRPEEHDERPDFAGRPVPFVETRLADPEGNDVAPGEQGEILYRSPQLCLGYWNKPEATEEAFAGGWFHSGDLAVADEQGYIKVVDRVKDVINTGGVLVAGRQVEDSIFELDAVEEVAVVGQPDEKWIEAITAYVVVKEGQELDETTVIEHVKERLAAFKAPKAVHFVDALPKNSAGKILKRKLRES</sequence>
<feature type="domain" description="AMP-binding enzyme C-terminal" evidence="2">
    <location>
        <begin position="421"/>
        <end position="495"/>
    </location>
</feature>
<dbReference type="GO" id="GO:0016878">
    <property type="term" value="F:acid-thiol ligase activity"/>
    <property type="evidence" value="ECO:0007669"/>
    <property type="project" value="UniProtKB-ARBA"/>
</dbReference>
<evidence type="ECO:0000313" key="4">
    <source>
        <dbReference type="Proteomes" id="UP000235598"/>
    </source>
</evidence>
<dbReference type="InterPro" id="IPR050237">
    <property type="entry name" value="ATP-dep_AMP-bd_enzyme"/>
</dbReference>
<dbReference type="InterPro" id="IPR025110">
    <property type="entry name" value="AMP-bd_C"/>
</dbReference>
<dbReference type="PANTHER" id="PTHR43767">
    <property type="entry name" value="LONG-CHAIN-FATTY-ACID--COA LIGASE"/>
    <property type="match status" value="1"/>
</dbReference>
<reference evidence="3 4" key="1">
    <citation type="submission" date="2017-09" db="EMBL/GenBank/DDBJ databases">
        <title>Bacterial strain isolated from the female urinary microbiota.</title>
        <authorList>
            <person name="Thomas-White K."/>
            <person name="Kumar N."/>
            <person name="Forster S."/>
            <person name="Putonti C."/>
            <person name="Lawley T."/>
            <person name="Wolfe A.J."/>
        </authorList>
    </citation>
    <scope>NUCLEOTIDE SEQUENCE [LARGE SCALE GENOMIC DNA]</scope>
    <source>
        <strain evidence="3 4">UMB1301</strain>
    </source>
</reference>
<dbReference type="RefSeq" id="WP_102237969.1">
    <property type="nucleotide sequence ID" value="NZ_PNHK01000001.1"/>
</dbReference>
<organism evidence="3 4">
    <name type="scientific">Brevibacterium paucivorans</name>
    <dbReference type="NCBI Taxonomy" id="170994"/>
    <lineage>
        <taxon>Bacteria</taxon>
        <taxon>Bacillati</taxon>
        <taxon>Actinomycetota</taxon>
        <taxon>Actinomycetes</taxon>
        <taxon>Micrococcales</taxon>
        <taxon>Brevibacteriaceae</taxon>
        <taxon>Brevibacterium</taxon>
    </lineage>
</organism>
<dbReference type="AlphaFoldDB" id="A0A2N6VQB5"/>
<dbReference type="CDD" id="cd17631">
    <property type="entry name" value="FACL_FadD13-like"/>
    <property type="match status" value="1"/>
</dbReference>
<feature type="domain" description="AMP-dependent synthetase/ligase" evidence="1">
    <location>
        <begin position="17"/>
        <end position="370"/>
    </location>
</feature>
<dbReference type="Gene3D" id="3.40.50.12780">
    <property type="entry name" value="N-terminal domain of ligase-like"/>
    <property type="match status" value="1"/>
</dbReference>
<dbReference type="OrthoDB" id="9803968at2"/>
<dbReference type="NCBIfam" id="NF006182">
    <property type="entry name" value="PRK08316.1"/>
    <property type="match status" value="1"/>
</dbReference>
<dbReference type="Pfam" id="PF13193">
    <property type="entry name" value="AMP-binding_C"/>
    <property type="match status" value="1"/>
</dbReference>
<dbReference type="Proteomes" id="UP000235598">
    <property type="component" value="Unassembled WGS sequence"/>
</dbReference>
<gene>
    <name evidence="3" type="ORF">CJ199_02815</name>
</gene>
<dbReference type="PANTHER" id="PTHR43767:SF1">
    <property type="entry name" value="NONRIBOSOMAL PEPTIDE SYNTHASE PES1 (EUROFUNG)-RELATED"/>
    <property type="match status" value="1"/>
</dbReference>
<dbReference type="SUPFAM" id="SSF56801">
    <property type="entry name" value="Acetyl-CoA synthetase-like"/>
    <property type="match status" value="1"/>
</dbReference>